<name>A0A0J8AYB4_BETVV</name>
<reference evidence="1 2" key="1">
    <citation type="journal article" date="2014" name="Nature">
        <title>The genome of the recently domesticated crop plant sugar beet (Beta vulgaris).</title>
        <authorList>
            <person name="Dohm J.C."/>
            <person name="Minoche A.E."/>
            <person name="Holtgrawe D."/>
            <person name="Capella-Gutierrez S."/>
            <person name="Zakrzewski F."/>
            <person name="Tafer H."/>
            <person name="Rupp O."/>
            <person name="Sorensen T.R."/>
            <person name="Stracke R."/>
            <person name="Reinhardt R."/>
            <person name="Goesmann A."/>
            <person name="Kraft T."/>
            <person name="Schulz B."/>
            <person name="Stadler P.F."/>
            <person name="Schmidt T."/>
            <person name="Gabaldon T."/>
            <person name="Lehrach H."/>
            <person name="Weisshaar B."/>
            <person name="Himmelbauer H."/>
        </authorList>
    </citation>
    <scope>NUCLEOTIDE SEQUENCE [LARGE SCALE GENOMIC DNA]</scope>
    <source>
        <tissue evidence="1">Taproot</tissue>
    </source>
</reference>
<keyword evidence="2" id="KW-1185">Reference proteome</keyword>
<dbReference type="AlphaFoldDB" id="A0A0J8AYB4"/>
<gene>
    <name evidence="1" type="ORF">BVRB_027640</name>
</gene>
<sequence length="263" mass="30425">RCKITEETDPEYDETRDRIEEVDEDVEGKPVTHATNEELVRKQRAGKRVASGHVTLLETNKAPELRTADPKDILRFQQKREKYERVHFESGADGSQLRSLISMIEPVFLFAICRYQLQKAIEDVTDEDLEHWISGVLRDDRSRDVLLESKMSQLKMRMSIESASARVLALTTDFHRLCKDYGWERLFEGAEGKKRHVKFLLNAVQPTGLKDMMTARVARETQLSKDPDAFTECLQEAAVYYQETSIYQRREAKMNPRNEATPG</sequence>
<dbReference type="Gramene" id="KMS93819">
    <property type="protein sequence ID" value="KMS93819"/>
    <property type="gene ID" value="BVRB_027640"/>
</dbReference>
<accession>A0A0J8AYB4</accession>
<dbReference type="Proteomes" id="UP000035740">
    <property type="component" value="Unassembled WGS sequence"/>
</dbReference>
<dbReference type="EMBL" id="KQ098711">
    <property type="protein sequence ID" value="KMS93819.1"/>
    <property type="molecule type" value="Genomic_DNA"/>
</dbReference>
<proteinExistence type="predicted"/>
<organism evidence="1 2">
    <name type="scientific">Beta vulgaris subsp. vulgaris</name>
    <name type="common">Beet</name>
    <dbReference type="NCBI Taxonomy" id="3555"/>
    <lineage>
        <taxon>Eukaryota</taxon>
        <taxon>Viridiplantae</taxon>
        <taxon>Streptophyta</taxon>
        <taxon>Embryophyta</taxon>
        <taxon>Tracheophyta</taxon>
        <taxon>Spermatophyta</taxon>
        <taxon>Magnoliopsida</taxon>
        <taxon>eudicotyledons</taxon>
        <taxon>Gunneridae</taxon>
        <taxon>Pentapetalae</taxon>
        <taxon>Caryophyllales</taxon>
        <taxon>Chenopodiaceae</taxon>
        <taxon>Betoideae</taxon>
        <taxon>Beta</taxon>
    </lineage>
</organism>
<feature type="non-terminal residue" evidence="1">
    <location>
        <position position="263"/>
    </location>
</feature>
<protein>
    <submittedName>
        <fullName evidence="1">Uncharacterized protein</fullName>
    </submittedName>
</protein>
<feature type="non-terminal residue" evidence="1">
    <location>
        <position position="1"/>
    </location>
</feature>
<evidence type="ECO:0000313" key="1">
    <source>
        <dbReference type="EMBL" id="KMS93819.1"/>
    </source>
</evidence>
<evidence type="ECO:0000313" key="2">
    <source>
        <dbReference type="Proteomes" id="UP000035740"/>
    </source>
</evidence>
<dbReference type="OrthoDB" id="123735at2759"/>